<dbReference type="SUPFAM" id="SSF54427">
    <property type="entry name" value="NTF2-like"/>
    <property type="match status" value="1"/>
</dbReference>
<reference evidence="2 3" key="1">
    <citation type="journal article" date="2019" name="Int. J. Syst. Evol. Microbiol.">
        <title>The Global Catalogue of Microorganisms (GCM) 10K type strain sequencing project: providing services to taxonomists for standard genome sequencing and annotation.</title>
        <authorList>
            <consortium name="The Broad Institute Genomics Platform"/>
            <consortium name="The Broad Institute Genome Sequencing Center for Infectious Disease"/>
            <person name="Wu L."/>
            <person name="Ma J."/>
        </authorList>
    </citation>
    <scope>NUCLEOTIDE SEQUENCE [LARGE SCALE GENOMIC DNA]</scope>
    <source>
        <strain evidence="2 3">JCM 10649</strain>
    </source>
</reference>
<dbReference type="Pfam" id="PF12680">
    <property type="entry name" value="SnoaL_2"/>
    <property type="match status" value="1"/>
</dbReference>
<dbReference type="EMBL" id="BAAAHB010000052">
    <property type="protein sequence ID" value="GAA0476303.1"/>
    <property type="molecule type" value="Genomic_DNA"/>
</dbReference>
<evidence type="ECO:0000313" key="2">
    <source>
        <dbReference type="EMBL" id="GAA0476303.1"/>
    </source>
</evidence>
<dbReference type="InterPro" id="IPR032710">
    <property type="entry name" value="NTF2-like_dom_sf"/>
</dbReference>
<feature type="domain" description="SnoaL-like" evidence="1">
    <location>
        <begin position="11"/>
        <end position="122"/>
    </location>
</feature>
<comment type="caution">
    <text evidence="2">The sequence shown here is derived from an EMBL/GenBank/DDBJ whole genome shotgun (WGS) entry which is preliminary data.</text>
</comment>
<sequence length="144" mass="15316">MGQAREVMDRLTEALTSARDPGGVAACFAEDAVAVTPDAGELRGRDAVVAYFAQLTEMIPRASFESLRAYEVDDTAVDEGIFGGRNTGPITLPTGETLPATQREVRVRGCDLATVRDGVIVSYRLYFDQAELFGQLGLMPGGGA</sequence>
<gene>
    <name evidence="2" type="ORF">GCM10009544_42920</name>
</gene>
<protein>
    <recommendedName>
        <fullName evidence="1">SnoaL-like domain-containing protein</fullName>
    </recommendedName>
</protein>
<dbReference type="Proteomes" id="UP001499895">
    <property type="component" value="Unassembled WGS sequence"/>
</dbReference>
<name>A0ABN1AH25_9ACTN</name>
<dbReference type="InterPro" id="IPR009959">
    <property type="entry name" value="Cyclase_SnoaL-like"/>
</dbReference>
<dbReference type="Gene3D" id="3.10.450.50">
    <property type="match status" value="1"/>
</dbReference>
<evidence type="ECO:0000259" key="1">
    <source>
        <dbReference type="Pfam" id="PF12680"/>
    </source>
</evidence>
<organism evidence="2 3">
    <name type="scientific">Streptomyces stramineus</name>
    <dbReference type="NCBI Taxonomy" id="173861"/>
    <lineage>
        <taxon>Bacteria</taxon>
        <taxon>Bacillati</taxon>
        <taxon>Actinomycetota</taxon>
        <taxon>Actinomycetes</taxon>
        <taxon>Kitasatosporales</taxon>
        <taxon>Streptomycetaceae</taxon>
        <taxon>Streptomyces</taxon>
    </lineage>
</organism>
<keyword evidence="3" id="KW-1185">Reference proteome</keyword>
<proteinExistence type="predicted"/>
<accession>A0ABN1AH25</accession>
<evidence type="ECO:0000313" key="3">
    <source>
        <dbReference type="Proteomes" id="UP001499895"/>
    </source>
</evidence>
<dbReference type="InterPro" id="IPR037401">
    <property type="entry name" value="SnoaL-like"/>
</dbReference>
<dbReference type="RefSeq" id="WP_344093209.1">
    <property type="nucleotide sequence ID" value="NZ_BAAAHB010000052.1"/>
</dbReference>
<dbReference type="PANTHER" id="PTHR38436:SF1">
    <property type="entry name" value="ESTER CYCLASE"/>
    <property type="match status" value="1"/>
</dbReference>
<dbReference type="PANTHER" id="PTHR38436">
    <property type="entry name" value="POLYKETIDE CYCLASE SNOAL-LIKE DOMAIN"/>
    <property type="match status" value="1"/>
</dbReference>